<dbReference type="Gramene" id="BGIOSGA035054-TA">
    <property type="protein sequence ID" value="BGIOSGA035054-PA"/>
    <property type="gene ID" value="BGIOSGA035054"/>
</dbReference>
<dbReference type="GO" id="GO:0009626">
    <property type="term" value="P:plant-type hypersensitive response"/>
    <property type="evidence" value="ECO:0007669"/>
    <property type="project" value="UniProtKB-ARBA"/>
</dbReference>
<dbReference type="Pfam" id="PF23598">
    <property type="entry name" value="LRR_14"/>
    <property type="match status" value="1"/>
</dbReference>
<keyword evidence="7" id="KW-1185">Reference proteome</keyword>
<dbReference type="PANTHER" id="PTHR23155:SF972">
    <property type="entry name" value="OS11G0238700 PROTEIN"/>
    <property type="match status" value="1"/>
</dbReference>
<accession>B8BJU2</accession>
<evidence type="ECO:0000259" key="3">
    <source>
        <dbReference type="Pfam" id="PF00931"/>
    </source>
</evidence>
<dbReference type="InterPro" id="IPR027417">
    <property type="entry name" value="P-loop_NTPase"/>
</dbReference>
<dbReference type="Gene3D" id="1.20.5.4130">
    <property type="match status" value="1"/>
</dbReference>
<keyword evidence="2" id="KW-0611">Plant defense</keyword>
<dbReference type="FunFam" id="1.10.10.10:FF:000322">
    <property type="entry name" value="Probable disease resistance protein At1g63360"/>
    <property type="match status" value="1"/>
</dbReference>
<evidence type="ECO:0000259" key="5">
    <source>
        <dbReference type="Pfam" id="PF23598"/>
    </source>
</evidence>
<dbReference type="PANTHER" id="PTHR23155">
    <property type="entry name" value="DISEASE RESISTANCE PROTEIN RP"/>
    <property type="match status" value="1"/>
</dbReference>
<dbReference type="GO" id="GO:0002758">
    <property type="term" value="P:innate immune response-activating signaling pathway"/>
    <property type="evidence" value="ECO:0007669"/>
    <property type="project" value="UniProtKB-ARBA"/>
</dbReference>
<keyword evidence="1" id="KW-0677">Repeat</keyword>
<reference evidence="6 7" key="1">
    <citation type="journal article" date="2005" name="PLoS Biol.">
        <title>The genomes of Oryza sativa: a history of duplications.</title>
        <authorList>
            <person name="Yu J."/>
            <person name="Wang J."/>
            <person name="Lin W."/>
            <person name="Li S."/>
            <person name="Li H."/>
            <person name="Zhou J."/>
            <person name="Ni P."/>
            <person name="Dong W."/>
            <person name="Hu S."/>
            <person name="Zeng C."/>
            <person name="Zhang J."/>
            <person name="Zhang Y."/>
            <person name="Li R."/>
            <person name="Xu Z."/>
            <person name="Li S."/>
            <person name="Li X."/>
            <person name="Zheng H."/>
            <person name="Cong L."/>
            <person name="Lin L."/>
            <person name="Yin J."/>
            <person name="Geng J."/>
            <person name="Li G."/>
            <person name="Shi J."/>
            <person name="Liu J."/>
            <person name="Lv H."/>
            <person name="Li J."/>
            <person name="Wang J."/>
            <person name="Deng Y."/>
            <person name="Ran L."/>
            <person name="Shi X."/>
            <person name="Wang X."/>
            <person name="Wu Q."/>
            <person name="Li C."/>
            <person name="Ren X."/>
            <person name="Wang J."/>
            <person name="Wang X."/>
            <person name="Li D."/>
            <person name="Liu D."/>
            <person name="Zhang X."/>
            <person name="Ji Z."/>
            <person name="Zhao W."/>
            <person name="Sun Y."/>
            <person name="Zhang Z."/>
            <person name="Bao J."/>
            <person name="Han Y."/>
            <person name="Dong L."/>
            <person name="Ji J."/>
            <person name="Chen P."/>
            <person name="Wu S."/>
            <person name="Liu J."/>
            <person name="Xiao Y."/>
            <person name="Bu D."/>
            <person name="Tan J."/>
            <person name="Yang L."/>
            <person name="Ye C."/>
            <person name="Zhang J."/>
            <person name="Xu J."/>
            <person name="Zhou Y."/>
            <person name="Yu Y."/>
            <person name="Zhang B."/>
            <person name="Zhuang S."/>
            <person name="Wei H."/>
            <person name="Liu B."/>
            <person name="Lei M."/>
            <person name="Yu H."/>
            <person name="Li Y."/>
            <person name="Xu H."/>
            <person name="Wei S."/>
            <person name="He X."/>
            <person name="Fang L."/>
            <person name="Zhang Z."/>
            <person name="Zhang Y."/>
            <person name="Huang X."/>
            <person name="Su Z."/>
            <person name="Tong W."/>
            <person name="Li J."/>
            <person name="Tong Z."/>
            <person name="Li S."/>
            <person name="Ye J."/>
            <person name="Wang L."/>
            <person name="Fang L."/>
            <person name="Lei T."/>
            <person name="Chen C."/>
            <person name="Chen H."/>
            <person name="Xu Z."/>
            <person name="Li H."/>
            <person name="Huang H."/>
            <person name="Zhang F."/>
            <person name="Xu H."/>
            <person name="Li N."/>
            <person name="Zhao C."/>
            <person name="Li S."/>
            <person name="Dong L."/>
            <person name="Huang Y."/>
            <person name="Li L."/>
            <person name="Xi Y."/>
            <person name="Qi Q."/>
            <person name="Li W."/>
            <person name="Zhang B."/>
            <person name="Hu W."/>
            <person name="Zhang Y."/>
            <person name="Tian X."/>
            <person name="Jiao Y."/>
            <person name="Liang X."/>
            <person name="Jin J."/>
            <person name="Gao L."/>
            <person name="Zheng W."/>
            <person name="Hao B."/>
            <person name="Liu S."/>
            <person name="Wang W."/>
            <person name="Yuan L."/>
            <person name="Cao M."/>
            <person name="McDermott J."/>
            <person name="Samudrala R."/>
            <person name="Wang J."/>
            <person name="Wong G.K."/>
            <person name="Yang H."/>
        </authorList>
    </citation>
    <scope>NUCLEOTIDE SEQUENCE [LARGE SCALE GENOMIC DNA]</scope>
    <source>
        <strain evidence="7">cv. 93-11</strain>
    </source>
</reference>
<dbReference type="SUPFAM" id="SSF52540">
    <property type="entry name" value="P-loop containing nucleoside triphosphate hydrolases"/>
    <property type="match status" value="1"/>
</dbReference>
<dbReference type="InterPro" id="IPR036388">
    <property type="entry name" value="WH-like_DNA-bd_sf"/>
</dbReference>
<dbReference type="PRINTS" id="PR00364">
    <property type="entry name" value="DISEASERSIST"/>
</dbReference>
<dbReference type="Pfam" id="PF00931">
    <property type="entry name" value="NB-ARC"/>
    <property type="match status" value="1"/>
</dbReference>
<dbReference type="Gene3D" id="3.40.50.300">
    <property type="entry name" value="P-loop containing nucleotide triphosphate hydrolases"/>
    <property type="match status" value="1"/>
</dbReference>
<evidence type="ECO:0000313" key="7">
    <source>
        <dbReference type="Proteomes" id="UP000007015"/>
    </source>
</evidence>
<dbReference type="InterPro" id="IPR055414">
    <property type="entry name" value="LRR_R13L4/SHOC2-like"/>
</dbReference>
<evidence type="ECO:0000313" key="6">
    <source>
        <dbReference type="EMBL" id="EEC67928.1"/>
    </source>
</evidence>
<name>B8BJU2_ORYSI</name>
<proteinExistence type="predicted"/>
<dbReference type="AlphaFoldDB" id="B8BJU2"/>
<dbReference type="Gene3D" id="1.10.10.10">
    <property type="entry name" value="Winged helix-like DNA-binding domain superfamily/Winged helix DNA-binding domain"/>
    <property type="match status" value="1"/>
</dbReference>
<gene>
    <name evidence="6" type="ORF">OsI_35638</name>
</gene>
<dbReference type="HOGENOM" id="CLU_000837_25_4_1"/>
<evidence type="ECO:0000256" key="2">
    <source>
        <dbReference type="ARBA" id="ARBA00022821"/>
    </source>
</evidence>
<dbReference type="Gene3D" id="1.10.8.430">
    <property type="entry name" value="Helical domain of apoptotic protease-activating factors"/>
    <property type="match status" value="1"/>
</dbReference>
<dbReference type="Gene3D" id="3.80.10.10">
    <property type="entry name" value="Ribonuclease Inhibitor"/>
    <property type="match status" value="1"/>
</dbReference>
<dbReference type="EMBL" id="CM000136">
    <property type="protein sequence ID" value="EEC67928.1"/>
    <property type="molecule type" value="Genomic_DNA"/>
</dbReference>
<dbReference type="GO" id="GO:0043531">
    <property type="term" value="F:ADP binding"/>
    <property type="evidence" value="ECO:0007669"/>
    <property type="project" value="InterPro"/>
</dbReference>
<organism evidence="6 7">
    <name type="scientific">Oryza sativa subsp. indica</name>
    <name type="common">Rice</name>
    <dbReference type="NCBI Taxonomy" id="39946"/>
    <lineage>
        <taxon>Eukaryota</taxon>
        <taxon>Viridiplantae</taxon>
        <taxon>Streptophyta</taxon>
        <taxon>Embryophyta</taxon>
        <taxon>Tracheophyta</taxon>
        <taxon>Spermatophyta</taxon>
        <taxon>Magnoliopsida</taxon>
        <taxon>Liliopsida</taxon>
        <taxon>Poales</taxon>
        <taxon>Poaceae</taxon>
        <taxon>BOP clade</taxon>
        <taxon>Oryzoideae</taxon>
        <taxon>Oryzeae</taxon>
        <taxon>Oryzinae</taxon>
        <taxon>Oryza</taxon>
        <taxon>Oryza sativa</taxon>
    </lineage>
</organism>
<dbReference type="SUPFAM" id="SSF52058">
    <property type="entry name" value="L domain-like"/>
    <property type="match status" value="1"/>
</dbReference>
<protein>
    <submittedName>
        <fullName evidence="6">Uncharacterized protein</fullName>
    </submittedName>
</protein>
<feature type="domain" description="NB-ARC" evidence="3">
    <location>
        <begin position="107"/>
        <end position="275"/>
    </location>
</feature>
<dbReference type="InterPro" id="IPR058922">
    <property type="entry name" value="WHD_DRP"/>
</dbReference>
<sequence>MHELAYDMEDIIDLFTYRIDHEPASTTVGVKRIILKILRKVRKIHHQHKFAKQMHQLQVLVNEAYKQQKRYRLEEGISSKPHTEIDPRLPALYVEVEKLVGVEGPSKEIMEQLIGEKPTRQHRVVSAVGSRGSSKTTLVKQVYERIKGQFSCSAFLSVSQKPNINNLLRELLSRIWDGSGSSGATELYSDEQLIDKLRACLDNERYLVVIDDIWQRSAWETIHCALPKNNHASRIIITTRIKSVAQFCTSAEGFVYQMKPLNKSDSESLFLRRTFGAEENCPSQLEGVINKILYRCDGLPLAIITLASLLADKPRREEEWERVLKYMGSMPKKDSELEVMDKILSLSYNDLPHHMKNCFLYLGTFPEDHDIGKDILVWKWIAEGFIVAKQGFTLEEIAESYFYELINRSLVQPVNMLHGVSEHGCRVHDIVLSFIISRSTEENIFTMLDDQELPSSKTRIRRLSVWNKQQYPTFISQESMKLSHVRAISICHVDGWTIPPDLDLPVLRVLDLEGCSALRNAHLDCIPSLFHLRYLGLSRTSIDSLPAQIGKLEYLQTLDVRSTLVRRLPESILHPKRLMRLVGDELILLDGFGNMESLQELGIVDGCNCSISFGNDLGLLSKLRVLRVMFKCEDSSDLDTRKKSLMSSLCKLGGNSLRSLYIKSSITGADCSADSWCPSPILLQKFEYKGVRYFSSFPKWIKPLLVDLAYLDFRIERMEGEDLCVLESLPALTVLCLTVKHVSEDGLMISHGAFQCLRRLEFCNTDGPGLMFEVDMPRLEWLKLEFNADKAQSTYGSFAVDENEHARETIRSVISDHVKMLSYNPKVNITFL</sequence>
<evidence type="ECO:0000256" key="1">
    <source>
        <dbReference type="ARBA" id="ARBA00022737"/>
    </source>
</evidence>
<dbReference type="STRING" id="39946.B8BJU2"/>
<dbReference type="GO" id="GO:0042742">
    <property type="term" value="P:defense response to bacterium"/>
    <property type="evidence" value="ECO:0007669"/>
    <property type="project" value="UniProtKB-ARBA"/>
</dbReference>
<dbReference type="InterPro" id="IPR044974">
    <property type="entry name" value="Disease_R_plants"/>
</dbReference>
<dbReference type="InterPro" id="IPR002182">
    <property type="entry name" value="NB-ARC"/>
</dbReference>
<feature type="domain" description="Disease resistance R13L4/SHOC-2-like LRR" evidence="5">
    <location>
        <begin position="484"/>
        <end position="798"/>
    </location>
</feature>
<dbReference type="Pfam" id="PF23559">
    <property type="entry name" value="WHD_DRP"/>
    <property type="match status" value="1"/>
</dbReference>
<dbReference type="InterPro" id="IPR042197">
    <property type="entry name" value="Apaf_helical"/>
</dbReference>
<feature type="domain" description="Disease resistance protein winged helix" evidence="4">
    <location>
        <begin position="365"/>
        <end position="434"/>
    </location>
</feature>
<dbReference type="OMA" id="WETIHCA"/>
<dbReference type="Proteomes" id="UP000007015">
    <property type="component" value="Chromosome 11"/>
</dbReference>
<evidence type="ECO:0000259" key="4">
    <source>
        <dbReference type="Pfam" id="PF23559"/>
    </source>
</evidence>
<dbReference type="InterPro" id="IPR032675">
    <property type="entry name" value="LRR_dom_sf"/>
</dbReference>